<dbReference type="EMBL" id="AGNL01014097">
    <property type="protein sequence ID" value="EJK66872.1"/>
    <property type="molecule type" value="Genomic_DNA"/>
</dbReference>
<reference evidence="1 2" key="1">
    <citation type="journal article" date="2012" name="Genome Biol.">
        <title>Genome and low-iron response of an oceanic diatom adapted to chronic iron limitation.</title>
        <authorList>
            <person name="Lommer M."/>
            <person name="Specht M."/>
            <person name="Roy A.S."/>
            <person name="Kraemer L."/>
            <person name="Andreson R."/>
            <person name="Gutowska M.A."/>
            <person name="Wolf J."/>
            <person name="Bergner S.V."/>
            <person name="Schilhabel M.B."/>
            <person name="Klostermeier U.C."/>
            <person name="Beiko R.G."/>
            <person name="Rosenstiel P."/>
            <person name="Hippler M."/>
            <person name="Laroche J."/>
        </authorList>
    </citation>
    <scope>NUCLEOTIDE SEQUENCE [LARGE SCALE GENOMIC DNA]</scope>
    <source>
        <strain evidence="1 2">CCMP1005</strain>
    </source>
</reference>
<feature type="non-terminal residue" evidence="1">
    <location>
        <position position="1"/>
    </location>
</feature>
<comment type="caution">
    <text evidence="1">The sequence shown here is derived from an EMBL/GenBank/DDBJ whole genome shotgun (WGS) entry which is preliminary data.</text>
</comment>
<gene>
    <name evidence="1" type="ORF">THAOC_12160</name>
</gene>
<organism evidence="1 2">
    <name type="scientific">Thalassiosira oceanica</name>
    <name type="common">Marine diatom</name>
    <dbReference type="NCBI Taxonomy" id="159749"/>
    <lineage>
        <taxon>Eukaryota</taxon>
        <taxon>Sar</taxon>
        <taxon>Stramenopiles</taxon>
        <taxon>Ochrophyta</taxon>
        <taxon>Bacillariophyta</taxon>
        <taxon>Coscinodiscophyceae</taxon>
        <taxon>Thalassiosirophycidae</taxon>
        <taxon>Thalassiosirales</taxon>
        <taxon>Thalassiosiraceae</taxon>
        <taxon>Thalassiosira</taxon>
    </lineage>
</organism>
<dbReference type="Proteomes" id="UP000266841">
    <property type="component" value="Unassembled WGS sequence"/>
</dbReference>
<evidence type="ECO:0000313" key="2">
    <source>
        <dbReference type="Proteomes" id="UP000266841"/>
    </source>
</evidence>
<proteinExistence type="predicted"/>
<sequence>ASPTVADPRPVHAPPDVELLEHPHVQGEGHVGLGHDPADLPLGQVEAVHGAAVRVLERLGARDSLEVVEREAVVSVEAERAAGYPA</sequence>
<evidence type="ECO:0000313" key="1">
    <source>
        <dbReference type="EMBL" id="EJK66872.1"/>
    </source>
</evidence>
<protein>
    <submittedName>
        <fullName evidence="1">Uncharacterized protein</fullName>
    </submittedName>
</protein>
<dbReference type="AlphaFoldDB" id="K0T8N3"/>
<keyword evidence="2" id="KW-1185">Reference proteome</keyword>
<accession>K0T8N3</accession>
<name>K0T8N3_THAOC</name>